<name>A0A8K1LR90_9PASS</name>
<protein>
    <submittedName>
        <fullName evidence="1">Uncharacterized protein</fullName>
    </submittedName>
</protein>
<dbReference type="AlphaFoldDB" id="A0A8K1LR90"/>
<keyword evidence="2" id="KW-1185">Reference proteome</keyword>
<evidence type="ECO:0000313" key="2">
    <source>
        <dbReference type="Proteomes" id="UP000796761"/>
    </source>
</evidence>
<gene>
    <name evidence="1" type="ORF">HGM15179_004050</name>
</gene>
<proteinExistence type="predicted"/>
<sequence>MMKTLLEVGLKIQEILTVAPEVSQVIAKVKNTINQRDSSPVGGVLQVRIINRIINPGCIITGDLKGMGSGEESSLRDMAQARTGITRPQGLTILAGQGGSTGHIRAAAHMKVTKAMIVTDSIKMKVSLRIGKEVMKRLKKQRNQRKKCR</sequence>
<dbReference type="Proteomes" id="UP000796761">
    <property type="component" value="Unassembled WGS sequence"/>
</dbReference>
<evidence type="ECO:0000313" key="1">
    <source>
        <dbReference type="EMBL" id="TRZ23011.1"/>
    </source>
</evidence>
<comment type="caution">
    <text evidence="1">The sequence shown here is derived from an EMBL/GenBank/DDBJ whole genome shotgun (WGS) entry which is preliminary data.</text>
</comment>
<accession>A0A8K1LR90</accession>
<reference evidence="1" key="1">
    <citation type="submission" date="2019-04" db="EMBL/GenBank/DDBJ databases">
        <title>Genome assembly of Zosterops borbonicus 15179.</title>
        <authorList>
            <person name="Leroy T."/>
            <person name="Anselmetti Y."/>
            <person name="Tilak M.-K."/>
            <person name="Nabholz B."/>
        </authorList>
    </citation>
    <scope>NUCLEOTIDE SEQUENCE</scope>
    <source>
        <strain evidence="1">HGM_15179</strain>
        <tissue evidence="1">Muscle</tissue>
    </source>
</reference>
<organism evidence="1 2">
    <name type="scientific">Zosterops borbonicus</name>
    <dbReference type="NCBI Taxonomy" id="364589"/>
    <lineage>
        <taxon>Eukaryota</taxon>
        <taxon>Metazoa</taxon>
        <taxon>Chordata</taxon>
        <taxon>Craniata</taxon>
        <taxon>Vertebrata</taxon>
        <taxon>Euteleostomi</taxon>
        <taxon>Archelosauria</taxon>
        <taxon>Archosauria</taxon>
        <taxon>Dinosauria</taxon>
        <taxon>Saurischia</taxon>
        <taxon>Theropoda</taxon>
        <taxon>Coelurosauria</taxon>
        <taxon>Aves</taxon>
        <taxon>Neognathae</taxon>
        <taxon>Neoaves</taxon>
        <taxon>Telluraves</taxon>
        <taxon>Australaves</taxon>
        <taxon>Passeriformes</taxon>
        <taxon>Sylvioidea</taxon>
        <taxon>Zosteropidae</taxon>
        <taxon>Zosterops</taxon>
    </lineage>
</organism>
<dbReference type="EMBL" id="SWJQ01000083">
    <property type="protein sequence ID" value="TRZ23011.1"/>
    <property type="molecule type" value="Genomic_DNA"/>
</dbReference>